<gene>
    <name evidence="2" type="ORF">PRIO_4160</name>
</gene>
<dbReference type="SUPFAM" id="SSF53335">
    <property type="entry name" value="S-adenosyl-L-methionine-dependent methyltransferases"/>
    <property type="match status" value="1"/>
</dbReference>
<keyword evidence="2" id="KW-0489">Methyltransferase</keyword>
<accession>A0A0E4HBH1</accession>
<feature type="domain" description="Methyltransferase" evidence="1">
    <location>
        <begin position="41"/>
        <end position="132"/>
    </location>
</feature>
<dbReference type="STRING" id="483937.AMQ84_25590"/>
<dbReference type="RefSeq" id="WP_020429493.1">
    <property type="nucleotide sequence ID" value="NZ_AGBD01000862.1"/>
</dbReference>
<evidence type="ECO:0000313" key="2">
    <source>
        <dbReference type="EMBL" id="CQR56562.1"/>
    </source>
</evidence>
<dbReference type="PANTHER" id="PTHR45036:SF1">
    <property type="entry name" value="METHYLTRANSFERASE LIKE 7A"/>
    <property type="match status" value="1"/>
</dbReference>
<dbReference type="KEGG" id="pri:PRIO_4160"/>
<dbReference type="InterPro" id="IPR052356">
    <property type="entry name" value="Thiol_S-MT"/>
</dbReference>
<dbReference type="CDD" id="cd02440">
    <property type="entry name" value="AdoMet_MTases"/>
    <property type="match status" value="1"/>
</dbReference>
<name>A0A0E4HBH1_9BACL</name>
<dbReference type="EMBL" id="LN831776">
    <property type="protein sequence ID" value="CQR56562.1"/>
    <property type="molecule type" value="Genomic_DNA"/>
</dbReference>
<dbReference type="PANTHER" id="PTHR45036">
    <property type="entry name" value="METHYLTRANSFERASE LIKE 7B"/>
    <property type="match status" value="1"/>
</dbReference>
<evidence type="ECO:0000313" key="3">
    <source>
        <dbReference type="Proteomes" id="UP000033163"/>
    </source>
</evidence>
<dbReference type="Gene3D" id="3.40.50.150">
    <property type="entry name" value="Vaccinia Virus protein VP39"/>
    <property type="match status" value="1"/>
</dbReference>
<proteinExistence type="predicted"/>
<sequence>MDKQRLINIFDRQATQYDKKREDPKQQRWRQNLIGHAKGNVLELAVGTGANFPFYPPEVKITAADFSKEMIDKARQAARYHHLNAEFMCSDMEEINFSDQSFDTIVSTLSFCSYKNPLRMLDKVNRWCKPDGVILFMEHGLSSNFMVAVMQKALNPLLYRVYGCHHTRDIIGLVQESRMQIDKVESHWLNMVHLIWAKPTIYNYKLGEF</sequence>
<dbReference type="Pfam" id="PF13649">
    <property type="entry name" value="Methyltransf_25"/>
    <property type="match status" value="1"/>
</dbReference>
<dbReference type="PATRIC" id="fig|1073571.4.peg.4450"/>
<dbReference type="HOGENOM" id="CLU_037990_3_0_9"/>
<dbReference type="InterPro" id="IPR041698">
    <property type="entry name" value="Methyltransf_25"/>
</dbReference>
<dbReference type="GO" id="GO:0032259">
    <property type="term" value="P:methylation"/>
    <property type="evidence" value="ECO:0007669"/>
    <property type="project" value="UniProtKB-KW"/>
</dbReference>
<evidence type="ECO:0000259" key="1">
    <source>
        <dbReference type="Pfam" id="PF13649"/>
    </source>
</evidence>
<protein>
    <submittedName>
        <fullName evidence="2">Type 11 methyltransferase</fullName>
    </submittedName>
</protein>
<dbReference type="AlphaFoldDB" id="A0A0E4HBH1"/>
<keyword evidence="2" id="KW-0808">Transferase</keyword>
<reference evidence="3" key="1">
    <citation type="submission" date="2015-03" db="EMBL/GenBank/DDBJ databases">
        <authorList>
            <person name="Wibberg D."/>
        </authorList>
    </citation>
    <scope>NUCLEOTIDE SEQUENCE [LARGE SCALE GENOMIC DNA]</scope>
</reference>
<organism evidence="2 3">
    <name type="scientific">Paenibacillus riograndensis SBR5</name>
    <dbReference type="NCBI Taxonomy" id="1073571"/>
    <lineage>
        <taxon>Bacteria</taxon>
        <taxon>Bacillati</taxon>
        <taxon>Bacillota</taxon>
        <taxon>Bacilli</taxon>
        <taxon>Bacillales</taxon>
        <taxon>Paenibacillaceae</taxon>
        <taxon>Paenibacillus</taxon>
        <taxon>Paenibacillus sonchi group</taxon>
    </lineage>
</organism>
<dbReference type="GO" id="GO:0008168">
    <property type="term" value="F:methyltransferase activity"/>
    <property type="evidence" value="ECO:0007669"/>
    <property type="project" value="UniProtKB-KW"/>
</dbReference>
<dbReference type="Proteomes" id="UP000033163">
    <property type="component" value="Chromosome I"/>
</dbReference>
<dbReference type="InterPro" id="IPR029063">
    <property type="entry name" value="SAM-dependent_MTases_sf"/>
</dbReference>